<dbReference type="GO" id="GO:0004555">
    <property type="term" value="F:alpha,alpha-trehalase activity"/>
    <property type="evidence" value="ECO:0007669"/>
    <property type="project" value="UniProtKB-EC"/>
</dbReference>
<keyword evidence="4" id="KW-0378">Hydrolase</keyword>
<accession>A0A370TPS2</accession>
<dbReference type="Gene3D" id="2.70.98.40">
    <property type="entry name" value="Glycoside hydrolase, family 65, N-terminal domain"/>
    <property type="match status" value="1"/>
</dbReference>
<dbReference type="OrthoDB" id="200349at2759"/>
<dbReference type="InterPro" id="IPR037018">
    <property type="entry name" value="GH65_N"/>
</dbReference>
<feature type="chain" id="PRO_5017017826" description="alpha,alpha-trehalase" evidence="6">
    <location>
        <begin position="21"/>
        <end position="995"/>
    </location>
</feature>
<feature type="signal peptide" evidence="6">
    <location>
        <begin position="1"/>
        <end position="20"/>
    </location>
</feature>
<comment type="similarity">
    <text evidence="2">Belongs to the glycosyl hydrolase 65 family.</text>
</comment>
<dbReference type="EMBL" id="NPIC01000003">
    <property type="protein sequence ID" value="RDL37525.1"/>
    <property type="molecule type" value="Genomic_DNA"/>
</dbReference>
<evidence type="ECO:0000256" key="1">
    <source>
        <dbReference type="ARBA" id="ARBA00001576"/>
    </source>
</evidence>
<proteinExistence type="inferred from homology"/>
<evidence type="ECO:0000256" key="3">
    <source>
        <dbReference type="ARBA" id="ARBA00012757"/>
    </source>
</evidence>
<feature type="domain" description="Glycoside hydrolase family 65 C-terminal" evidence="8">
    <location>
        <begin position="734"/>
        <end position="780"/>
    </location>
</feature>
<evidence type="ECO:0000256" key="6">
    <source>
        <dbReference type="SAM" id="SignalP"/>
    </source>
</evidence>
<sequence>MRFILQCLLTVLLTSFQTRAQDDFSVTSTDNYQWSQADWSLTTTRFTPGQYQSRLSLANGYVGASLAAAGPFFEIDVNQTDPSGIQPINGWPLYDSRISFSTISGFYNVQPNASGTNYPWLNQYGWESLIAGIPHPTALIFAFGDNYLDATVKKTTISNFASKISFQTGVGEWSYTWTPENGAASFNVSYAAIFSRKRPNVIAVKATITPTSDIKGTVTDLLDGRSAARSYLDKKGLDQNGTVHSSVHPNGLANVTAYIVSGVDVTNSYTNTSSRAEATGAYISSNDTTIGQTFDISLKKGETATFYKYVGAASNDKFPEAEDVARQAQSDAQGEGWDALLKEHTEAWAKIMTKDSVDDFSDPVTGELPTDLNVQILHITSVANTYYLLQSMQPDGTGLNDNSISVGGLVSDSYAGLVFWDADYWMAPGLNLAYPNWSKQISNYRIKQHEQAMANAAFNNYPNGSALYSWTSGRYGNCTGTGPCVDYQYHLNHDIAFNLLQQYNVTNNKTWFDNGPRQIIESAAIMTSHLLQYNETTKTYWIHNMTDPDEYANNIDNGAFTLGSAAELLEQVNALRVTEGLPINETWGLQAAGIAFPSAPSNITLEYPGMNNSVAVKQADIVLLAYPLDYGQNYTEADKLLDLDYYANRQSPDGPAMTYSIFAINANALSPSGCSAYSYTLNGFLPYLRAPWFQFSEQEVDDVSINGGTNPAFPFLTGHGGANQVVPFGFLGIRTDQPVLYLNPSLPPQIPHIKVRTIYFAGATLEASINRTHTTITRRATSPSVGLEDLYADATLPFIVGKPNSPSSPSTPYSLAINQTITVDNRMYWEKLTNENNLLQCLPVTSSDPHAQGQFPNSAIDGATSTRWQPSTNSSASILVNMTGIPSSPISGIFFDWGTRPPKSAVVYLGNTTDGTQLYGTEDVITINDITPSMPYNETEAAASSLDVVPGTGNTTTIKVAGGAWSGMFARLEVEGCWEDDGDGATVGEFVLIRA</sequence>
<dbReference type="InterPro" id="IPR011013">
    <property type="entry name" value="Gal_mutarotase_sf_dom"/>
</dbReference>
<dbReference type="Gene3D" id="1.50.10.10">
    <property type="match status" value="1"/>
</dbReference>
<dbReference type="PANTHER" id="PTHR11051:SF8">
    <property type="entry name" value="PROTEIN-GLUCOSYLGALACTOSYLHYDROXYLYSINE GLUCOSIDASE"/>
    <property type="match status" value="1"/>
</dbReference>
<dbReference type="GO" id="GO:0009277">
    <property type="term" value="C:fungal-type cell wall"/>
    <property type="evidence" value="ECO:0007669"/>
    <property type="project" value="TreeGrafter"/>
</dbReference>
<evidence type="ECO:0000313" key="11">
    <source>
        <dbReference type="Proteomes" id="UP000254866"/>
    </source>
</evidence>
<feature type="domain" description="Glycoside hydrolase family 65 N-terminal" evidence="9">
    <location>
        <begin position="44"/>
        <end position="315"/>
    </location>
</feature>
<dbReference type="Proteomes" id="UP000254866">
    <property type="component" value="Unassembled WGS sequence"/>
</dbReference>
<reference evidence="10 11" key="1">
    <citation type="journal article" date="2018" name="IMA Fungus">
        <title>IMA Genome-F 9: Draft genome sequence of Annulohypoxylon stygium, Aspergillus mulundensis, Berkeleyomyces basicola (syn. Thielaviopsis basicola), Ceratocystis smalleyi, two Cercospora beticola strains, Coleophoma cylindrospora, Fusarium fracticaudum, Phialophora cf. hyalina, and Morchella septimelata.</title>
        <authorList>
            <person name="Wingfield B.D."/>
            <person name="Bills G.F."/>
            <person name="Dong Y."/>
            <person name="Huang W."/>
            <person name="Nel W.J."/>
            <person name="Swalarsk-Parry B.S."/>
            <person name="Vaghefi N."/>
            <person name="Wilken P.M."/>
            <person name="An Z."/>
            <person name="de Beer Z.W."/>
            <person name="De Vos L."/>
            <person name="Chen L."/>
            <person name="Duong T.A."/>
            <person name="Gao Y."/>
            <person name="Hammerbacher A."/>
            <person name="Kikkert J.R."/>
            <person name="Li Y."/>
            <person name="Li H."/>
            <person name="Li K."/>
            <person name="Li Q."/>
            <person name="Liu X."/>
            <person name="Ma X."/>
            <person name="Naidoo K."/>
            <person name="Pethybridge S.J."/>
            <person name="Sun J."/>
            <person name="Steenkamp E.T."/>
            <person name="van der Nest M.A."/>
            <person name="van Wyk S."/>
            <person name="Wingfield M.J."/>
            <person name="Xiong C."/>
            <person name="Yue Q."/>
            <person name="Zhang X."/>
        </authorList>
    </citation>
    <scope>NUCLEOTIDE SEQUENCE [LARGE SCALE GENOMIC DNA]</scope>
    <source>
        <strain evidence="10 11">BP 5553</strain>
    </source>
</reference>
<dbReference type="PANTHER" id="PTHR11051">
    <property type="entry name" value="GLYCOSYL HYDROLASE-RELATED"/>
    <property type="match status" value="1"/>
</dbReference>
<dbReference type="SUPFAM" id="SSF74650">
    <property type="entry name" value="Galactose mutarotase-like"/>
    <property type="match status" value="1"/>
</dbReference>
<evidence type="ECO:0000259" key="9">
    <source>
        <dbReference type="Pfam" id="PF03636"/>
    </source>
</evidence>
<dbReference type="Pfam" id="PF03632">
    <property type="entry name" value="Glyco_hydro_65m"/>
    <property type="match status" value="1"/>
</dbReference>
<comment type="catalytic activity">
    <reaction evidence="1">
        <text>alpha,alpha-trehalose + H2O = alpha-D-glucose + beta-D-glucose</text>
        <dbReference type="Rhea" id="RHEA:32675"/>
        <dbReference type="ChEBI" id="CHEBI:15377"/>
        <dbReference type="ChEBI" id="CHEBI:15903"/>
        <dbReference type="ChEBI" id="CHEBI:16551"/>
        <dbReference type="ChEBI" id="CHEBI:17925"/>
        <dbReference type="EC" id="3.2.1.28"/>
    </reaction>
</comment>
<dbReference type="GO" id="GO:0030246">
    <property type="term" value="F:carbohydrate binding"/>
    <property type="evidence" value="ECO:0007669"/>
    <property type="project" value="InterPro"/>
</dbReference>
<dbReference type="RefSeq" id="XP_031870181.1">
    <property type="nucleotide sequence ID" value="XM_032013581.1"/>
</dbReference>
<evidence type="ECO:0000256" key="2">
    <source>
        <dbReference type="ARBA" id="ARBA00006768"/>
    </source>
</evidence>
<dbReference type="GeneID" id="43597807"/>
<dbReference type="Gene3D" id="2.60.420.10">
    <property type="entry name" value="Maltose phosphorylase, domain 3"/>
    <property type="match status" value="1"/>
</dbReference>
<dbReference type="InterPro" id="IPR005194">
    <property type="entry name" value="Glyco_hydro_65_C"/>
</dbReference>
<evidence type="ECO:0000259" key="7">
    <source>
        <dbReference type="Pfam" id="PF03632"/>
    </source>
</evidence>
<dbReference type="GO" id="GO:0005993">
    <property type="term" value="P:trehalose catabolic process"/>
    <property type="evidence" value="ECO:0007669"/>
    <property type="project" value="TreeGrafter"/>
</dbReference>
<evidence type="ECO:0000313" key="10">
    <source>
        <dbReference type="EMBL" id="RDL37525.1"/>
    </source>
</evidence>
<evidence type="ECO:0000259" key="8">
    <source>
        <dbReference type="Pfam" id="PF03633"/>
    </source>
</evidence>
<gene>
    <name evidence="10" type="ORF">BP5553_04958</name>
</gene>
<dbReference type="Pfam" id="PF03636">
    <property type="entry name" value="Glyco_hydro_65N"/>
    <property type="match status" value="1"/>
</dbReference>
<feature type="domain" description="Glycoside hydrolase family 65 central catalytic" evidence="7">
    <location>
        <begin position="385"/>
        <end position="577"/>
    </location>
</feature>
<comment type="caution">
    <text evidence="10">The sequence shown here is derived from an EMBL/GenBank/DDBJ whole genome shotgun (WGS) entry which is preliminary data.</text>
</comment>
<dbReference type="InterPro" id="IPR005195">
    <property type="entry name" value="Glyco_hydro_65_M"/>
</dbReference>
<dbReference type="AlphaFoldDB" id="A0A370TPS2"/>
<dbReference type="Pfam" id="PF03633">
    <property type="entry name" value="Glyco_hydro_65C"/>
    <property type="match status" value="1"/>
</dbReference>
<evidence type="ECO:0000256" key="4">
    <source>
        <dbReference type="ARBA" id="ARBA00022801"/>
    </source>
</evidence>
<dbReference type="SUPFAM" id="SSF48208">
    <property type="entry name" value="Six-hairpin glycosidases"/>
    <property type="match status" value="1"/>
</dbReference>
<name>A0A370TPS2_9HELO</name>
<dbReference type="InterPro" id="IPR012341">
    <property type="entry name" value="6hp_glycosidase-like_sf"/>
</dbReference>
<protein>
    <recommendedName>
        <fullName evidence="3">alpha,alpha-trehalase</fullName>
        <ecNumber evidence="3">3.2.1.28</ecNumber>
    </recommendedName>
</protein>
<organism evidence="10 11">
    <name type="scientific">Venustampulla echinocandica</name>
    <dbReference type="NCBI Taxonomy" id="2656787"/>
    <lineage>
        <taxon>Eukaryota</taxon>
        <taxon>Fungi</taxon>
        <taxon>Dikarya</taxon>
        <taxon>Ascomycota</taxon>
        <taxon>Pezizomycotina</taxon>
        <taxon>Leotiomycetes</taxon>
        <taxon>Helotiales</taxon>
        <taxon>Pleuroascaceae</taxon>
        <taxon>Venustampulla</taxon>
    </lineage>
</organism>
<keyword evidence="5" id="KW-0325">Glycoprotein</keyword>
<dbReference type="EC" id="3.2.1.28" evidence="3"/>
<dbReference type="FunFam" id="1.50.10.10:FF:000032">
    <property type="entry name" value="Vacuolar acid trehalase"/>
    <property type="match status" value="1"/>
</dbReference>
<dbReference type="InterPro" id="IPR008928">
    <property type="entry name" value="6-hairpin_glycosidase_sf"/>
</dbReference>
<keyword evidence="6" id="KW-0732">Signal</keyword>
<evidence type="ECO:0000256" key="5">
    <source>
        <dbReference type="ARBA" id="ARBA00023180"/>
    </source>
</evidence>
<dbReference type="InterPro" id="IPR005196">
    <property type="entry name" value="Glyco_hydro_65_N"/>
</dbReference>
<keyword evidence="11" id="KW-1185">Reference proteome</keyword>
<dbReference type="STRING" id="2656787.A0A370TPS2"/>